<dbReference type="InterPro" id="IPR049439">
    <property type="entry name" value="TRAFD1-XIAF1_Znf"/>
</dbReference>
<evidence type="ECO:0000259" key="5">
    <source>
        <dbReference type="Pfam" id="PF18608"/>
    </source>
</evidence>
<protein>
    <submittedName>
        <fullName evidence="7">Xaf1 protein</fullName>
    </submittedName>
</protein>
<evidence type="ECO:0000256" key="4">
    <source>
        <dbReference type="SAM" id="MobiDB-lite"/>
    </source>
</evidence>
<dbReference type="Pfam" id="PF21366">
    <property type="entry name" value="TRAFD1-XIAF1_ZnF"/>
    <property type="match status" value="1"/>
</dbReference>
<evidence type="ECO:0000259" key="6">
    <source>
        <dbReference type="Pfam" id="PF21366"/>
    </source>
</evidence>
<evidence type="ECO:0000256" key="2">
    <source>
        <dbReference type="ARBA" id="ARBA00022771"/>
    </source>
</evidence>
<gene>
    <name evidence="7" type="primary">Xaf1</name>
    <name evidence="7" type="ORF">PHOROB_LOCUS4136</name>
</gene>
<keyword evidence="8" id="KW-1185">Reference proteome</keyword>
<reference evidence="7" key="1">
    <citation type="submission" date="2022-06" db="EMBL/GenBank/DDBJ databases">
        <authorList>
            <person name="Andreotti S."/>
            <person name="Wyler E."/>
        </authorList>
    </citation>
    <scope>NUCLEOTIDE SEQUENCE</scope>
</reference>
<dbReference type="GO" id="GO:0005739">
    <property type="term" value="C:mitochondrion"/>
    <property type="evidence" value="ECO:0007669"/>
    <property type="project" value="TreeGrafter"/>
</dbReference>
<evidence type="ECO:0000313" key="8">
    <source>
        <dbReference type="Proteomes" id="UP001152836"/>
    </source>
</evidence>
<evidence type="ECO:0000256" key="1">
    <source>
        <dbReference type="ARBA" id="ARBA00022723"/>
    </source>
</evidence>
<keyword evidence="2" id="KW-0863">Zinc-finger</keyword>
<evidence type="ECO:0000256" key="3">
    <source>
        <dbReference type="ARBA" id="ARBA00022833"/>
    </source>
</evidence>
<dbReference type="EMBL" id="CALSGD010001391">
    <property type="protein sequence ID" value="CAH6785983.1"/>
    <property type="molecule type" value="Genomic_DNA"/>
</dbReference>
<accession>A0AAU9Z203</accession>
<dbReference type="InterPro" id="IPR031220">
    <property type="entry name" value="XAF1_C_sf"/>
</dbReference>
<dbReference type="PANTHER" id="PTHR16295">
    <property type="entry name" value="TRAF-TYPE ZINC FINGER PROTEIN-RELATED"/>
    <property type="match status" value="1"/>
</dbReference>
<keyword evidence="3" id="KW-0862">Zinc</keyword>
<dbReference type="AlphaFoldDB" id="A0AAU9Z203"/>
<keyword evidence="1" id="KW-0479">Metal-binding</keyword>
<feature type="region of interest" description="Disordered" evidence="4">
    <location>
        <begin position="170"/>
        <end position="210"/>
    </location>
</feature>
<feature type="compositionally biased region" description="Polar residues" evidence="4">
    <location>
        <begin position="197"/>
        <end position="209"/>
    </location>
</feature>
<sequence>MEADFQVCSNCKRNVASVHFALHEAYCLRFLVICPECEEPIPKSKMKEHTQAEHQQTKETQQHPAKCKFCDLAVHLNKLNVHEPHCGLRIEHCPHCNQSITLRVMAQHKDMCLRTKARPEKWKRNVSPERKTHCNYCKQIIPENKYVSHMKQCPSSRTVKYLQDGKPKILPPSLTSQVTGNQTSTVTKDVRPKTKIRSSSTKQETNDQNGLVGLPLKPALQLRAIPSTDEAAYDILQRCCRCGILLPLPILNQHQGRTGSLLSVPAAFPGLDTWQWSKAME</sequence>
<dbReference type="Pfam" id="PF18608">
    <property type="entry name" value="XAF1_C"/>
    <property type="match status" value="1"/>
</dbReference>
<dbReference type="Proteomes" id="UP001152836">
    <property type="component" value="Unassembled WGS sequence"/>
</dbReference>
<dbReference type="GO" id="GO:0008270">
    <property type="term" value="F:zinc ion binding"/>
    <property type="evidence" value="ECO:0007669"/>
    <property type="project" value="UniProtKB-KW"/>
</dbReference>
<dbReference type="PANTHER" id="PTHR16295:SF17">
    <property type="entry name" value="XIAP-ASSOCIATED FACTOR 1"/>
    <property type="match status" value="1"/>
</dbReference>
<proteinExistence type="predicted"/>
<dbReference type="InterPro" id="IPR013083">
    <property type="entry name" value="Znf_RING/FYVE/PHD"/>
</dbReference>
<feature type="domain" description="XIAP-associated factor 1 C-terminal" evidence="5">
    <location>
        <begin position="225"/>
        <end position="258"/>
    </location>
</feature>
<dbReference type="Gene3D" id="6.10.250.1730">
    <property type="match status" value="1"/>
</dbReference>
<comment type="caution">
    <text evidence="7">The sequence shown here is derived from an EMBL/GenBank/DDBJ whole genome shotgun (WGS) entry which is preliminary data.</text>
</comment>
<dbReference type="Pfam" id="PF23580">
    <property type="entry name" value="Znf_XAF1_N"/>
    <property type="match status" value="1"/>
</dbReference>
<dbReference type="GO" id="GO:0006915">
    <property type="term" value="P:apoptotic process"/>
    <property type="evidence" value="ECO:0007669"/>
    <property type="project" value="InterPro"/>
</dbReference>
<name>A0AAU9Z203_PHORO</name>
<evidence type="ECO:0000313" key="7">
    <source>
        <dbReference type="EMBL" id="CAH6785983.1"/>
    </source>
</evidence>
<feature type="domain" description="TRAFD1/XAF1 zinc finger" evidence="6">
    <location>
        <begin position="71"/>
        <end position="112"/>
    </location>
</feature>
<dbReference type="InterPro" id="IPR051986">
    <property type="entry name" value="Innate_Immune_Apopt_Reg"/>
</dbReference>
<feature type="compositionally biased region" description="Polar residues" evidence="4">
    <location>
        <begin position="173"/>
        <end position="187"/>
    </location>
</feature>
<dbReference type="InterPro" id="IPR041386">
    <property type="entry name" value="XAF1_C"/>
</dbReference>
<dbReference type="Gene3D" id="3.30.40.10">
    <property type="entry name" value="Zinc/RING finger domain, C3HC4 (zinc finger)"/>
    <property type="match status" value="2"/>
</dbReference>
<organism evidence="7 8">
    <name type="scientific">Phodopus roborovskii</name>
    <name type="common">Roborovski's desert hamster</name>
    <name type="synonym">Cricetulus roborovskii</name>
    <dbReference type="NCBI Taxonomy" id="109678"/>
    <lineage>
        <taxon>Eukaryota</taxon>
        <taxon>Metazoa</taxon>
        <taxon>Chordata</taxon>
        <taxon>Craniata</taxon>
        <taxon>Vertebrata</taxon>
        <taxon>Euteleostomi</taxon>
        <taxon>Mammalia</taxon>
        <taxon>Eutheria</taxon>
        <taxon>Euarchontoglires</taxon>
        <taxon>Glires</taxon>
        <taxon>Rodentia</taxon>
        <taxon>Myomorpha</taxon>
        <taxon>Muroidea</taxon>
        <taxon>Cricetidae</taxon>
        <taxon>Cricetinae</taxon>
        <taxon>Phodopus</taxon>
    </lineage>
</organism>